<dbReference type="Proteomes" id="UP000749471">
    <property type="component" value="Unassembled WGS sequence"/>
</dbReference>
<dbReference type="EMBL" id="JAHLPM010000004">
    <property type="protein sequence ID" value="MBU5437622.1"/>
    <property type="molecule type" value="Genomic_DNA"/>
</dbReference>
<evidence type="ECO:0000313" key="2">
    <source>
        <dbReference type="Proteomes" id="UP000749471"/>
    </source>
</evidence>
<dbReference type="CDD" id="cd06583">
    <property type="entry name" value="PGRP"/>
    <property type="match status" value="1"/>
</dbReference>
<organism evidence="1 2">
    <name type="scientific">Tissierella simiarum</name>
    <dbReference type="NCBI Taxonomy" id="2841534"/>
    <lineage>
        <taxon>Bacteria</taxon>
        <taxon>Bacillati</taxon>
        <taxon>Bacillota</taxon>
        <taxon>Tissierellia</taxon>
        <taxon>Tissierellales</taxon>
        <taxon>Tissierellaceae</taxon>
        <taxon>Tissierella</taxon>
    </lineage>
</organism>
<sequence>MDLLIKNYLVQSWKPEHKDFNGSNHLALQQGMYNYHVNGWSDIGQHVTLTPDGKWVTGRPFNIAPASIKGWNTGAFAVEMIGNFDIEHDKFEGKQKESMLKFTKYFIDKYGEQSIKEVDFNNIVTVREFTEMLLKASGESKTNVEYANEKKYVKSSAEYGSYDKPLLRKEAAQITARVIDTYILDERGLLSASYAVEGLERNYNTVHNLRQGQLMNIDDKFYKLLYWEKYAGHIKDIYMITEESQKEMVTLYLLGALTTNSNSELDPYGFVTREGAKKEIVDKVKSINKGESRTSLEGLKILDIEEKTKPVVEGLH</sequence>
<accession>A0ABS6E4D2</accession>
<proteinExistence type="predicted"/>
<protein>
    <submittedName>
        <fullName evidence="1">Peptidoglycan recognition protein family protein</fullName>
    </submittedName>
</protein>
<evidence type="ECO:0000313" key="1">
    <source>
        <dbReference type="EMBL" id="MBU5437622.1"/>
    </source>
</evidence>
<reference evidence="1 2" key="1">
    <citation type="submission" date="2021-06" db="EMBL/GenBank/DDBJ databases">
        <authorList>
            <person name="Sun Q."/>
            <person name="Li D."/>
        </authorList>
    </citation>
    <scope>NUCLEOTIDE SEQUENCE [LARGE SCALE GENOMIC DNA]</scope>
    <source>
        <strain evidence="1 2">MSJ-40</strain>
    </source>
</reference>
<dbReference type="InterPro" id="IPR002502">
    <property type="entry name" value="Amidase_domain"/>
</dbReference>
<dbReference type="RefSeq" id="WP_216517913.1">
    <property type="nucleotide sequence ID" value="NZ_JAHLPM010000004.1"/>
</dbReference>
<comment type="caution">
    <text evidence="1">The sequence shown here is derived from an EMBL/GenBank/DDBJ whole genome shotgun (WGS) entry which is preliminary data.</text>
</comment>
<name>A0ABS6E4D2_9FIRM</name>
<gene>
    <name evidence="1" type="ORF">KQI42_06365</name>
</gene>
<keyword evidence="2" id="KW-1185">Reference proteome</keyword>